<evidence type="ECO:0000313" key="3">
    <source>
        <dbReference type="Proteomes" id="UP000015241"/>
    </source>
</evidence>
<dbReference type="OrthoDB" id="3351042at2759"/>
<evidence type="ECO:0000256" key="1">
    <source>
        <dbReference type="SAM" id="MobiDB-lite"/>
    </source>
</evidence>
<sequence>MSSYETLRSAGTSVVCLSPWGDSSPLLLPCIRFRDLAVHTVIAATGGMAAVAAPAMGPVSDIIVGSLGDSLVVELGTHVGFELTTKVANDLVFDKTANLLIPIHSARLQTTGVKTLLITLKYKHVVEDAALGFFRSSMHQDTSLFAAVKDYLAVEKGWLSPYLFASGRRPIIPRTMKPDVVFCHGPFLSGDYRVGETLLAESAAVISFASSPTSSPVAPPEVLTEPSASSSPKFSMLSLPNLSHMVQRSRTPSPEPALTPLPAPPKPRRLVLLVVGLAPHRTLWTTSQRPGESVINYTLLNGCPAVVLPARVGAPLVAWVGRTLEQLWSVELPPDNAGAGALDTSGVRGAENDEAVTGTYAGLVGMLFEYVDLCTDWTRVEVLGEGEGERSEHGTEKQRNAVRDAVALLIAAAIRSGESKEVKSKVGEERAGIAMWRIP</sequence>
<dbReference type="STRING" id="743788.S8E3D7"/>
<dbReference type="AlphaFoldDB" id="S8E3D7"/>
<dbReference type="HOGENOM" id="CLU_034572_0_0_1"/>
<accession>S8E3D7</accession>
<gene>
    <name evidence="2" type="ORF">FOMPIDRAFT_1165996</name>
</gene>
<feature type="region of interest" description="Disordered" evidence="1">
    <location>
        <begin position="210"/>
        <end position="234"/>
    </location>
</feature>
<proteinExistence type="predicted"/>
<name>S8E3D7_FOMSC</name>
<evidence type="ECO:0000313" key="2">
    <source>
        <dbReference type="EMBL" id="EPS97908.1"/>
    </source>
</evidence>
<dbReference type="InParanoid" id="S8E3D7"/>
<feature type="compositionally biased region" description="Low complexity" evidence="1">
    <location>
        <begin position="210"/>
        <end position="222"/>
    </location>
</feature>
<protein>
    <submittedName>
        <fullName evidence="2">Uncharacterized protein</fullName>
    </submittedName>
</protein>
<dbReference type="eggNOG" id="ENOG502S3RR">
    <property type="taxonomic scope" value="Eukaryota"/>
</dbReference>
<dbReference type="Proteomes" id="UP000015241">
    <property type="component" value="Unassembled WGS sequence"/>
</dbReference>
<keyword evidence="3" id="KW-1185">Reference proteome</keyword>
<organism evidence="2 3">
    <name type="scientific">Fomitopsis schrenkii</name>
    <name type="common">Brown rot fungus</name>
    <dbReference type="NCBI Taxonomy" id="2126942"/>
    <lineage>
        <taxon>Eukaryota</taxon>
        <taxon>Fungi</taxon>
        <taxon>Dikarya</taxon>
        <taxon>Basidiomycota</taxon>
        <taxon>Agaricomycotina</taxon>
        <taxon>Agaricomycetes</taxon>
        <taxon>Polyporales</taxon>
        <taxon>Fomitopsis</taxon>
    </lineage>
</organism>
<dbReference type="EMBL" id="KE504171">
    <property type="protein sequence ID" value="EPS97908.1"/>
    <property type="molecule type" value="Genomic_DNA"/>
</dbReference>
<reference evidence="2 3" key="1">
    <citation type="journal article" date="2012" name="Science">
        <title>The Paleozoic origin of enzymatic lignin decomposition reconstructed from 31 fungal genomes.</title>
        <authorList>
            <person name="Floudas D."/>
            <person name="Binder M."/>
            <person name="Riley R."/>
            <person name="Barry K."/>
            <person name="Blanchette R.A."/>
            <person name="Henrissat B."/>
            <person name="Martinez A.T."/>
            <person name="Otillar R."/>
            <person name="Spatafora J.W."/>
            <person name="Yadav J.S."/>
            <person name="Aerts A."/>
            <person name="Benoit I."/>
            <person name="Boyd A."/>
            <person name="Carlson A."/>
            <person name="Copeland A."/>
            <person name="Coutinho P.M."/>
            <person name="de Vries R.P."/>
            <person name="Ferreira P."/>
            <person name="Findley K."/>
            <person name="Foster B."/>
            <person name="Gaskell J."/>
            <person name="Glotzer D."/>
            <person name="Gorecki P."/>
            <person name="Heitman J."/>
            <person name="Hesse C."/>
            <person name="Hori C."/>
            <person name="Igarashi K."/>
            <person name="Jurgens J.A."/>
            <person name="Kallen N."/>
            <person name="Kersten P."/>
            <person name="Kohler A."/>
            <person name="Kuees U."/>
            <person name="Kumar T.K.A."/>
            <person name="Kuo A."/>
            <person name="LaButti K."/>
            <person name="Larrondo L.F."/>
            <person name="Lindquist E."/>
            <person name="Ling A."/>
            <person name="Lombard V."/>
            <person name="Lucas S."/>
            <person name="Lundell T."/>
            <person name="Martin R."/>
            <person name="McLaughlin D.J."/>
            <person name="Morgenstern I."/>
            <person name="Morin E."/>
            <person name="Murat C."/>
            <person name="Nagy L.G."/>
            <person name="Nolan M."/>
            <person name="Ohm R.A."/>
            <person name="Patyshakuliyeva A."/>
            <person name="Rokas A."/>
            <person name="Ruiz-Duenas F.J."/>
            <person name="Sabat G."/>
            <person name="Salamov A."/>
            <person name="Samejima M."/>
            <person name="Schmutz J."/>
            <person name="Slot J.C."/>
            <person name="St John F."/>
            <person name="Stenlid J."/>
            <person name="Sun H."/>
            <person name="Sun S."/>
            <person name="Syed K."/>
            <person name="Tsang A."/>
            <person name="Wiebenga A."/>
            <person name="Young D."/>
            <person name="Pisabarro A."/>
            <person name="Eastwood D.C."/>
            <person name="Martin F."/>
            <person name="Cullen D."/>
            <person name="Grigoriev I.V."/>
            <person name="Hibbett D.S."/>
        </authorList>
    </citation>
    <scope>NUCLEOTIDE SEQUENCE</scope>
    <source>
        <strain evidence="3">FP-58527</strain>
    </source>
</reference>